<dbReference type="PANTHER" id="PTHR43762">
    <property type="entry name" value="L-GULONOLACTONE OXIDASE"/>
    <property type="match status" value="1"/>
</dbReference>
<keyword evidence="2" id="KW-0274">FAD</keyword>
<dbReference type="KEGG" id="stax:MC45_00990"/>
<protein>
    <submittedName>
        <fullName evidence="5">FAD-linked oxidoreductase</fullName>
    </submittedName>
</protein>
<reference evidence="5 6" key="1">
    <citation type="submission" date="2014-09" db="EMBL/GenBank/DDBJ databases">
        <title>Using Illumina technology Improving SMRT sequencing Genome Assembly by RASTools.</title>
        <authorList>
            <person name="Zhou Y."/>
            <person name="Ma T."/>
            <person name="Liu T."/>
        </authorList>
    </citation>
    <scope>NUCLEOTIDE SEQUENCE [LARGE SCALE GENOMIC DNA]</scope>
    <source>
        <strain evidence="5 6">ATCC 55669</strain>
    </source>
</reference>
<dbReference type="HOGENOM" id="CLU_003896_4_3_5"/>
<dbReference type="NCBIfam" id="TIGR01679">
    <property type="entry name" value="bact_FAD_ox"/>
    <property type="match status" value="1"/>
</dbReference>
<dbReference type="PROSITE" id="PS51387">
    <property type="entry name" value="FAD_PCMH"/>
    <property type="match status" value="1"/>
</dbReference>
<evidence type="ECO:0000256" key="2">
    <source>
        <dbReference type="ARBA" id="ARBA00022827"/>
    </source>
</evidence>
<dbReference type="PIRSF" id="PIRSF000136">
    <property type="entry name" value="LGO_GLO"/>
    <property type="match status" value="1"/>
</dbReference>
<dbReference type="InterPro" id="IPR016169">
    <property type="entry name" value="FAD-bd_PCMH_sub2"/>
</dbReference>
<dbReference type="Gene3D" id="3.30.465.10">
    <property type="match status" value="1"/>
</dbReference>
<accession>A0A097ECD6</accession>
<dbReference type="SUPFAM" id="SSF56176">
    <property type="entry name" value="FAD-binding/transporter-associated domain-like"/>
    <property type="match status" value="1"/>
</dbReference>
<name>A0A097ECD6_9SPHN</name>
<dbReference type="EMBL" id="CP009571">
    <property type="protein sequence ID" value="AIT05239.1"/>
    <property type="molecule type" value="Genomic_DNA"/>
</dbReference>
<dbReference type="InterPro" id="IPR016167">
    <property type="entry name" value="FAD-bd_PCMH_sub1"/>
</dbReference>
<dbReference type="RefSeq" id="WP_038658480.1">
    <property type="nucleotide sequence ID" value="NZ_CP009571.1"/>
</dbReference>
<proteinExistence type="predicted"/>
<dbReference type="STRING" id="1549858.MC45_00990"/>
<gene>
    <name evidence="5" type="ORF">MC45_00990</name>
</gene>
<evidence type="ECO:0000256" key="1">
    <source>
        <dbReference type="ARBA" id="ARBA00022630"/>
    </source>
</evidence>
<evidence type="ECO:0000259" key="4">
    <source>
        <dbReference type="PROSITE" id="PS51387"/>
    </source>
</evidence>
<dbReference type="InterPro" id="IPR007173">
    <property type="entry name" value="ALO_C"/>
</dbReference>
<organism evidence="5 6">
    <name type="scientific">Sphingomonas taxi</name>
    <dbReference type="NCBI Taxonomy" id="1549858"/>
    <lineage>
        <taxon>Bacteria</taxon>
        <taxon>Pseudomonadati</taxon>
        <taxon>Pseudomonadota</taxon>
        <taxon>Alphaproteobacteria</taxon>
        <taxon>Sphingomonadales</taxon>
        <taxon>Sphingomonadaceae</taxon>
        <taxon>Sphingomonas</taxon>
    </lineage>
</organism>
<dbReference type="Gene3D" id="1.10.45.10">
    <property type="entry name" value="Vanillyl-alcohol Oxidase, Chain A, domain 4"/>
    <property type="match status" value="1"/>
</dbReference>
<evidence type="ECO:0000313" key="5">
    <source>
        <dbReference type="EMBL" id="AIT05239.1"/>
    </source>
</evidence>
<dbReference type="eggNOG" id="COG0277">
    <property type="taxonomic scope" value="Bacteria"/>
</dbReference>
<dbReference type="AlphaFoldDB" id="A0A097ECD6"/>
<dbReference type="Gene3D" id="3.30.43.10">
    <property type="entry name" value="Uridine Diphospho-n-acetylenolpyruvylglucosamine Reductase, domain 2"/>
    <property type="match status" value="1"/>
</dbReference>
<keyword evidence="6" id="KW-1185">Reference proteome</keyword>
<dbReference type="GO" id="GO:0071949">
    <property type="term" value="F:FAD binding"/>
    <property type="evidence" value="ECO:0007669"/>
    <property type="project" value="InterPro"/>
</dbReference>
<dbReference type="Gene3D" id="3.30.70.2520">
    <property type="match status" value="1"/>
</dbReference>
<keyword evidence="3" id="KW-0560">Oxidoreductase</keyword>
<dbReference type="InterPro" id="IPR016166">
    <property type="entry name" value="FAD-bd_PCMH"/>
</dbReference>
<dbReference type="InterPro" id="IPR016171">
    <property type="entry name" value="Vanillyl_alc_oxidase_C-sub2"/>
</dbReference>
<sequence length="423" mass="46422">MTEWSNWSGSVVAHPAAVARPRGLDELAAIVAGARRLRPVGAGHSFMPLCQTEGTLLSLADLEGDVEVAADRRSVWAPAGWSLARLTDALWPEGLSLYNQGDVNPQALAGAAATGTHGTGETLGSIATQVTGVRLMRADGTLVTCDAQTEPALFQAQRLGLGLLGVAVAMRIAVLPAYHLEERVERWPLAVVLDRFDELAAASRHMEFWVFPYADHVILKRLHPVEPEGPYRHANDVNEGAFRVACNISRRRPGLIPMLQRGMMHAIGGPKRRVGPAYRIFAQERTVRFEEMEYEVPRADGLATLREALGYVRKARLPLSFPFEVRTVAGDDIWLSPFHAGPCLSISVHQYAGMPWRDEFAAVESILRGAGGRPHWAKRHTLDPASAHALYPRLADFLAVRRDVDPEGKFVNAFFGRLFAIRG</sequence>
<dbReference type="GO" id="GO:0003885">
    <property type="term" value="F:D-arabinono-1,4-lactone oxidase activity"/>
    <property type="evidence" value="ECO:0007669"/>
    <property type="project" value="InterPro"/>
</dbReference>
<dbReference type="Pfam" id="PF01565">
    <property type="entry name" value="FAD_binding_4"/>
    <property type="match status" value="1"/>
</dbReference>
<dbReference type="InterPro" id="IPR036318">
    <property type="entry name" value="FAD-bd_PCMH-like_sf"/>
</dbReference>
<dbReference type="PANTHER" id="PTHR43762:SF1">
    <property type="entry name" value="D-ARABINONO-1,4-LACTONE OXIDASE"/>
    <property type="match status" value="1"/>
</dbReference>
<dbReference type="GO" id="GO:0016020">
    <property type="term" value="C:membrane"/>
    <property type="evidence" value="ECO:0007669"/>
    <property type="project" value="InterPro"/>
</dbReference>
<dbReference type="Proteomes" id="UP000033200">
    <property type="component" value="Chromosome"/>
</dbReference>
<keyword evidence="1" id="KW-0285">Flavoprotein</keyword>
<evidence type="ECO:0000256" key="3">
    <source>
        <dbReference type="ARBA" id="ARBA00023002"/>
    </source>
</evidence>
<dbReference type="InterPro" id="IPR006094">
    <property type="entry name" value="Oxid_FAD_bind_N"/>
</dbReference>
<evidence type="ECO:0000313" key="6">
    <source>
        <dbReference type="Proteomes" id="UP000033200"/>
    </source>
</evidence>
<dbReference type="InterPro" id="IPR010031">
    <property type="entry name" value="FAD_lactone_oxidase-like"/>
</dbReference>
<dbReference type="Pfam" id="PF04030">
    <property type="entry name" value="ALO"/>
    <property type="match status" value="1"/>
</dbReference>
<feature type="domain" description="FAD-binding PCMH-type" evidence="4">
    <location>
        <begin position="11"/>
        <end position="177"/>
    </location>
</feature>